<evidence type="ECO:0000256" key="1">
    <source>
        <dbReference type="SAM" id="MobiDB-lite"/>
    </source>
</evidence>
<dbReference type="EMBL" id="CP011125">
    <property type="protein sequence ID" value="AKF06224.1"/>
    <property type="molecule type" value="Genomic_DNA"/>
</dbReference>
<dbReference type="AlphaFoldDB" id="A0A0F6SF29"/>
<dbReference type="Proteomes" id="UP000034883">
    <property type="component" value="Chromosome"/>
</dbReference>
<feature type="compositionally biased region" description="Basic and acidic residues" evidence="1">
    <location>
        <begin position="1"/>
        <end position="15"/>
    </location>
</feature>
<gene>
    <name evidence="2" type="ORF">DB32_003373</name>
</gene>
<evidence type="ECO:0000313" key="2">
    <source>
        <dbReference type="EMBL" id="AKF06224.1"/>
    </source>
</evidence>
<feature type="compositionally biased region" description="Gly residues" evidence="1">
    <location>
        <begin position="266"/>
        <end position="275"/>
    </location>
</feature>
<feature type="region of interest" description="Disordered" evidence="1">
    <location>
        <begin position="1"/>
        <end position="21"/>
    </location>
</feature>
<sequence length="275" mass="29942">MSWVRGDEGPRRTTKETPVPSPIEIDLRSYASNIRVTAESTMPLARRIHKALPDDATPVQTRYCREVVLAAELVQRVKSERDRLAPEKLRPIKLAFQNDWGALHDTLGGMSRVRVGDRGARAAKLLQTLFTDGLAFTLLEADEAWSEAKRRLDRIDAESLEDELTAVVGAEVLEGAKLGTRELAEAIGVGRGTRELASPNGLQAALAEFGRAVGQYMRSLLADVDERDPATVHRFIKAVGAVDLYRSTPTRAPQSETPPPRDGAPTNGGGETPAT</sequence>
<feature type="region of interest" description="Disordered" evidence="1">
    <location>
        <begin position="246"/>
        <end position="275"/>
    </location>
</feature>
<keyword evidence="3" id="KW-1185">Reference proteome</keyword>
<reference evidence="2 3" key="1">
    <citation type="submission" date="2015-03" db="EMBL/GenBank/DDBJ databases">
        <title>Genome assembly of Sandaracinus amylolyticus DSM 53668.</title>
        <authorList>
            <person name="Sharma G."/>
            <person name="Subramanian S."/>
        </authorList>
    </citation>
    <scope>NUCLEOTIDE SEQUENCE [LARGE SCALE GENOMIC DNA]</scope>
    <source>
        <strain evidence="2 3">DSM 53668</strain>
    </source>
</reference>
<protein>
    <submittedName>
        <fullName evidence="2">Uncharacterized protein</fullName>
    </submittedName>
</protein>
<name>A0A0F6SF29_9BACT</name>
<proteinExistence type="predicted"/>
<dbReference type="STRING" id="927083.DB32_003373"/>
<dbReference type="RefSeq" id="WP_053233416.1">
    <property type="nucleotide sequence ID" value="NZ_CP011125.1"/>
</dbReference>
<dbReference type="KEGG" id="samy:DB32_003373"/>
<organism evidence="2 3">
    <name type="scientific">Sandaracinus amylolyticus</name>
    <dbReference type="NCBI Taxonomy" id="927083"/>
    <lineage>
        <taxon>Bacteria</taxon>
        <taxon>Pseudomonadati</taxon>
        <taxon>Myxococcota</taxon>
        <taxon>Polyangia</taxon>
        <taxon>Polyangiales</taxon>
        <taxon>Sandaracinaceae</taxon>
        <taxon>Sandaracinus</taxon>
    </lineage>
</organism>
<accession>A0A0F6SF29</accession>
<evidence type="ECO:0000313" key="3">
    <source>
        <dbReference type="Proteomes" id="UP000034883"/>
    </source>
</evidence>